<feature type="compositionally biased region" description="Low complexity" evidence="1">
    <location>
        <begin position="14"/>
        <end position="26"/>
    </location>
</feature>
<accession>A0A821K4Z8</accession>
<feature type="non-terminal residue" evidence="2">
    <location>
        <position position="1"/>
    </location>
</feature>
<comment type="caution">
    <text evidence="2">The sequence shown here is derived from an EMBL/GenBank/DDBJ whole genome shotgun (WGS) entry which is preliminary data.</text>
</comment>
<organism evidence="2 3">
    <name type="scientific">Rotaria magnacalcarata</name>
    <dbReference type="NCBI Taxonomy" id="392030"/>
    <lineage>
        <taxon>Eukaryota</taxon>
        <taxon>Metazoa</taxon>
        <taxon>Spiralia</taxon>
        <taxon>Gnathifera</taxon>
        <taxon>Rotifera</taxon>
        <taxon>Eurotatoria</taxon>
        <taxon>Bdelloidea</taxon>
        <taxon>Philodinida</taxon>
        <taxon>Philodinidae</taxon>
        <taxon>Rotaria</taxon>
    </lineage>
</organism>
<feature type="region of interest" description="Disordered" evidence="1">
    <location>
        <begin position="1"/>
        <end position="28"/>
    </location>
</feature>
<name>A0A821K4Z8_9BILA</name>
<dbReference type="AlphaFoldDB" id="A0A821K4Z8"/>
<evidence type="ECO:0000313" key="2">
    <source>
        <dbReference type="EMBL" id="CAF4732278.1"/>
    </source>
</evidence>
<keyword evidence="3" id="KW-1185">Reference proteome</keyword>
<dbReference type="EMBL" id="CAJOBG010108673">
    <property type="protein sequence ID" value="CAF4732278.1"/>
    <property type="molecule type" value="Genomic_DNA"/>
</dbReference>
<protein>
    <submittedName>
        <fullName evidence="2">Uncharacterized protein</fullName>
    </submittedName>
</protein>
<evidence type="ECO:0000313" key="3">
    <source>
        <dbReference type="Proteomes" id="UP000663866"/>
    </source>
</evidence>
<feature type="region of interest" description="Disordered" evidence="1">
    <location>
        <begin position="49"/>
        <end position="68"/>
    </location>
</feature>
<proteinExistence type="predicted"/>
<feature type="non-terminal residue" evidence="2">
    <location>
        <position position="68"/>
    </location>
</feature>
<reference evidence="2" key="1">
    <citation type="submission" date="2021-02" db="EMBL/GenBank/DDBJ databases">
        <authorList>
            <person name="Nowell W R."/>
        </authorList>
    </citation>
    <scope>NUCLEOTIDE SEQUENCE</scope>
</reference>
<gene>
    <name evidence="2" type="ORF">OVN521_LOCUS49484</name>
</gene>
<sequence length="68" mass="7756">SITIITPAIKRKNNNNNHTNSNVNINSRLTAPTNSDYCIRMPNTSTMYRQQQQIELKETRSSDALGYL</sequence>
<evidence type="ECO:0000256" key="1">
    <source>
        <dbReference type="SAM" id="MobiDB-lite"/>
    </source>
</evidence>
<dbReference type="Proteomes" id="UP000663866">
    <property type="component" value="Unassembled WGS sequence"/>
</dbReference>